<evidence type="ECO:0000259" key="2">
    <source>
        <dbReference type="Pfam" id="PF00710"/>
    </source>
</evidence>
<proteinExistence type="predicted"/>
<dbReference type="PIRSF" id="PIRSF500176">
    <property type="entry name" value="L_ASNase"/>
    <property type="match status" value="1"/>
</dbReference>
<accession>A0A9D4TNH3</accession>
<dbReference type="PROSITE" id="PS51732">
    <property type="entry name" value="ASN_GLN_ASE_3"/>
    <property type="match status" value="1"/>
</dbReference>
<protein>
    <recommendedName>
        <fullName evidence="1">asparaginase</fullName>
        <ecNumber evidence="1">3.5.1.1</ecNumber>
    </recommendedName>
</protein>
<dbReference type="EMBL" id="SIDB01000007">
    <property type="protein sequence ID" value="KAI3430507.1"/>
    <property type="molecule type" value="Genomic_DNA"/>
</dbReference>
<evidence type="ECO:0000313" key="4">
    <source>
        <dbReference type="EMBL" id="KAI3430507.1"/>
    </source>
</evidence>
<dbReference type="Pfam" id="PF00710">
    <property type="entry name" value="Asparaginase"/>
    <property type="match status" value="1"/>
</dbReference>
<dbReference type="OrthoDB" id="542841at2759"/>
<dbReference type="Gene3D" id="3.40.50.40">
    <property type="match status" value="1"/>
</dbReference>
<dbReference type="Proteomes" id="UP001055712">
    <property type="component" value="Unassembled WGS sequence"/>
</dbReference>
<name>A0A9D4TNH3_CHLVU</name>
<dbReference type="InterPro" id="IPR037152">
    <property type="entry name" value="L-asparaginase_N_sf"/>
</dbReference>
<sequence>MEDEVLVYSLGATALQKYDENAGTMKLALRPEELLEAAVSQFPQTKARLKCAFPYRSGAELTFDVLLEVAVAILSEPNNGFVLVCGTDTLEEAAFALHLMLGLQLQSCGKTLVVTGAMLPADALGSDGPTNLRDAIQVAAGAGGTGNQGSPADVLVVMNSCIHLGRYVTKADSQLLGAFRSHPGPIGQLRGGVPVWSYAPPRNATALCLPTDTIDTLHLGKLKTHVAIWPLAVSAFLPEALLQELDGLVLAASGTGSVPASLVNQLSPAWTSRLPVVIVSRCGVGANHDCFLYRGSRDKYESRGFILGDGYEHLNPLQARTLMVLRLSTLGTACPGTAQC</sequence>
<dbReference type="PANTHER" id="PTHR11707">
    <property type="entry name" value="L-ASPARAGINASE"/>
    <property type="match status" value="1"/>
</dbReference>
<feature type="domain" description="L-asparaginase N-terminal" evidence="2">
    <location>
        <begin position="5"/>
        <end position="195"/>
    </location>
</feature>
<dbReference type="SMART" id="SM00870">
    <property type="entry name" value="Asparaginase"/>
    <property type="match status" value="1"/>
</dbReference>
<organism evidence="4 5">
    <name type="scientific">Chlorella vulgaris</name>
    <name type="common">Green alga</name>
    <dbReference type="NCBI Taxonomy" id="3077"/>
    <lineage>
        <taxon>Eukaryota</taxon>
        <taxon>Viridiplantae</taxon>
        <taxon>Chlorophyta</taxon>
        <taxon>core chlorophytes</taxon>
        <taxon>Trebouxiophyceae</taxon>
        <taxon>Chlorellales</taxon>
        <taxon>Chlorellaceae</taxon>
        <taxon>Chlorella clade</taxon>
        <taxon>Chlorella</taxon>
    </lineage>
</organism>
<dbReference type="PANTHER" id="PTHR11707:SF28">
    <property type="entry name" value="60 KDA LYSOPHOSPHOLIPASE"/>
    <property type="match status" value="1"/>
</dbReference>
<dbReference type="InterPro" id="IPR027473">
    <property type="entry name" value="L-asparaginase_C"/>
</dbReference>
<evidence type="ECO:0000313" key="5">
    <source>
        <dbReference type="Proteomes" id="UP001055712"/>
    </source>
</evidence>
<dbReference type="InterPro" id="IPR036152">
    <property type="entry name" value="Asp/glu_Ase-like_sf"/>
</dbReference>
<evidence type="ECO:0000259" key="3">
    <source>
        <dbReference type="Pfam" id="PF17763"/>
    </source>
</evidence>
<reference evidence="4" key="2">
    <citation type="submission" date="2020-11" db="EMBL/GenBank/DDBJ databases">
        <authorList>
            <person name="Cecchin M."/>
            <person name="Marcolungo L."/>
            <person name="Rossato M."/>
            <person name="Girolomoni L."/>
            <person name="Cosentino E."/>
            <person name="Cuine S."/>
            <person name="Li-Beisson Y."/>
            <person name="Delledonne M."/>
            <person name="Ballottari M."/>
        </authorList>
    </citation>
    <scope>NUCLEOTIDE SEQUENCE</scope>
    <source>
        <strain evidence="4">211/11P</strain>
        <tissue evidence="4">Whole cell</tissue>
    </source>
</reference>
<gene>
    <name evidence="4" type="ORF">D9Q98_005102</name>
</gene>
<dbReference type="EC" id="3.5.1.1" evidence="1"/>
<dbReference type="SUPFAM" id="SSF53774">
    <property type="entry name" value="Glutaminase/Asparaginase"/>
    <property type="match status" value="1"/>
</dbReference>
<keyword evidence="5" id="KW-1185">Reference proteome</keyword>
<dbReference type="GO" id="GO:0004067">
    <property type="term" value="F:asparaginase activity"/>
    <property type="evidence" value="ECO:0007669"/>
    <property type="project" value="UniProtKB-UniRule"/>
</dbReference>
<dbReference type="PIRSF" id="PIRSF001220">
    <property type="entry name" value="L-ASNase_gatD"/>
    <property type="match status" value="1"/>
</dbReference>
<dbReference type="AlphaFoldDB" id="A0A9D4TNH3"/>
<reference evidence="4" key="1">
    <citation type="journal article" date="2019" name="Plant J.">
        <title>Chlorella vulgaris genome assembly and annotation reveals the molecular basis for metabolic acclimation to high light conditions.</title>
        <authorList>
            <person name="Cecchin M."/>
            <person name="Marcolungo L."/>
            <person name="Rossato M."/>
            <person name="Girolomoni L."/>
            <person name="Cosentino E."/>
            <person name="Cuine S."/>
            <person name="Li-Beisson Y."/>
            <person name="Delledonne M."/>
            <person name="Ballottari M."/>
        </authorList>
    </citation>
    <scope>NUCLEOTIDE SEQUENCE</scope>
    <source>
        <strain evidence="4">211/11P</strain>
    </source>
</reference>
<evidence type="ECO:0000256" key="1">
    <source>
        <dbReference type="ARBA" id="ARBA00012920"/>
    </source>
</evidence>
<dbReference type="Pfam" id="PF17763">
    <property type="entry name" value="Asparaginase_C"/>
    <property type="match status" value="1"/>
</dbReference>
<dbReference type="InterPro" id="IPR040919">
    <property type="entry name" value="Asparaginase_C"/>
</dbReference>
<feature type="domain" description="Asparaginase/glutaminase C-terminal" evidence="3">
    <location>
        <begin position="234"/>
        <end position="328"/>
    </location>
</feature>
<comment type="caution">
    <text evidence="4">The sequence shown here is derived from an EMBL/GenBank/DDBJ whole genome shotgun (WGS) entry which is preliminary data.</text>
</comment>
<dbReference type="GO" id="GO:0009066">
    <property type="term" value="P:aspartate family amino acid metabolic process"/>
    <property type="evidence" value="ECO:0007669"/>
    <property type="project" value="UniProtKB-ARBA"/>
</dbReference>
<dbReference type="InterPro" id="IPR027474">
    <property type="entry name" value="L-asparaginase_N"/>
</dbReference>
<dbReference type="Gene3D" id="3.40.50.1170">
    <property type="entry name" value="L-asparaginase, N-terminal domain"/>
    <property type="match status" value="1"/>
</dbReference>
<dbReference type="InterPro" id="IPR006034">
    <property type="entry name" value="Asparaginase/glutaminase-like"/>
</dbReference>